<gene>
    <name evidence="1" type="ORF">JOQ06_003409</name>
</gene>
<sequence>MPMCPSNAWLSEVQGCTSIEENMYQKYHGEDKDLTWIWRGGGGRGRAQQLIKPGLMALTPTHNPGKQSPGARK</sequence>
<feature type="non-terminal residue" evidence="1">
    <location>
        <position position="1"/>
    </location>
</feature>
<reference evidence="1" key="1">
    <citation type="submission" date="2022-11" db="EMBL/GenBank/DDBJ databases">
        <title>Chromosome-level genome of Pogonophryne albipinna.</title>
        <authorList>
            <person name="Jo E."/>
        </authorList>
    </citation>
    <scope>NUCLEOTIDE SEQUENCE</scope>
    <source>
        <strain evidence="1">SGF0006</strain>
        <tissue evidence="1">Muscle</tissue>
    </source>
</reference>
<protein>
    <submittedName>
        <fullName evidence="1">Uncharacterized protein</fullName>
    </submittedName>
</protein>
<proteinExistence type="predicted"/>
<dbReference type="Proteomes" id="UP001219934">
    <property type="component" value="Unassembled WGS sequence"/>
</dbReference>
<dbReference type="EMBL" id="JAPTMU010000022">
    <property type="protein sequence ID" value="KAJ4924453.1"/>
    <property type="molecule type" value="Genomic_DNA"/>
</dbReference>
<organism evidence="1 2">
    <name type="scientific">Pogonophryne albipinna</name>
    <dbReference type="NCBI Taxonomy" id="1090488"/>
    <lineage>
        <taxon>Eukaryota</taxon>
        <taxon>Metazoa</taxon>
        <taxon>Chordata</taxon>
        <taxon>Craniata</taxon>
        <taxon>Vertebrata</taxon>
        <taxon>Euteleostomi</taxon>
        <taxon>Actinopterygii</taxon>
        <taxon>Neopterygii</taxon>
        <taxon>Teleostei</taxon>
        <taxon>Neoteleostei</taxon>
        <taxon>Acanthomorphata</taxon>
        <taxon>Eupercaria</taxon>
        <taxon>Perciformes</taxon>
        <taxon>Notothenioidei</taxon>
        <taxon>Pogonophryne</taxon>
    </lineage>
</organism>
<comment type="caution">
    <text evidence="1">The sequence shown here is derived from an EMBL/GenBank/DDBJ whole genome shotgun (WGS) entry which is preliminary data.</text>
</comment>
<evidence type="ECO:0000313" key="2">
    <source>
        <dbReference type="Proteomes" id="UP001219934"/>
    </source>
</evidence>
<accession>A0AAD6AG19</accession>
<keyword evidence="2" id="KW-1185">Reference proteome</keyword>
<name>A0AAD6AG19_9TELE</name>
<dbReference type="AlphaFoldDB" id="A0AAD6AG19"/>
<evidence type="ECO:0000313" key="1">
    <source>
        <dbReference type="EMBL" id="KAJ4924453.1"/>
    </source>
</evidence>